<evidence type="ECO:0000313" key="2">
    <source>
        <dbReference type="Proteomes" id="UP000003947"/>
    </source>
</evidence>
<dbReference type="STRING" id="864069.MicloDRAFT_00064500"/>
<dbReference type="RefSeq" id="WP_009494204.1">
    <property type="nucleotide sequence ID" value="NZ_CP141048.1"/>
</dbReference>
<dbReference type="EMBL" id="JH660647">
    <property type="protein sequence ID" value="EIM25723.1"/>
    <property type="molecule type" value="Genomic_DNA"/>
</dbReference>
<organism evidence="1 2">
    <name type="scientific">Microvirga lotononidis</name>
    <dbReference type="NCBI Taxonomy" id="864069"/>
    <lineage>
        <taxon>Bacteria</taxon>
        <taxon>Pseudomonadati</taxon>
        <taxon>Pseudomonadota</taxon>
        <taxon>Alphaproteobacteria</taxon>
        <taxon>Hyphomicrobiales</taxon>
        <taxon>Methylobacteriaceae</taxon>
        <taxon>Microvirga</taxon>
    </lineage>
</organism>
<name>I4YP31_9HYPH</name>
<accession>I4YP31</accession>
<dbReference type="OrthoDB" id="7874667at2"/>
<dbReference type="AlphaFoldDB" id="I4YP31"/>
<reference evidence="1 2" key="1">
    <citation type="submission" date="2012-02" db="EMBL/GenBank/DDBJ databases">
        <title>Improved High-Quality Draft sequence of Microvirga sp. WSM3557.</title>
        <authorList>
            <consortium name="US DOE Joint Genome Institute"/>
            <person name="Lucas S."/>
            <person name="Han J."/>
            <person name="Lapidus A."/>
            <person name="Cheng J.-F."/>
            <person name="Goodwin L."/>
            <person name="Pitluck S."/>
            <person name="Peters L."/>
            <person name="Zhang X."/>
            <person name="Detter J.C."/>
            <person name="Han C."/>
            <person name="Tapia R."/>
            <person name="Land M."/>
            <person name="Hauser L."/>
            <person name="Kyrpides N."/>
            <person name="Ivanova N."/>
            <person name="Pagani I."/>
            <person name="Brau L."/>
            <person name="Yates R."/>
            <person name="O'Hara G."/>
            <person name="Rui T."/>
            <person name="Howieson J."/>
            <person name="Reeve W."/>
            <person name="Woyke T."/>
        </authorList>
    </citation>
    <scope>NUCLEOTIDE SEQUENCE [LARGE SCALE GENOMIC DNA]</scope>
    <source>
        <strain evidence="1 2">WSM3557</strain>
    </source>
</reference>
<gene>
    <name evidence="1" type="ORF">MicloDRAFT_00064500</name>
</gene>
<protein>
    <submittedName>
        <fullName evidence="1">Uncharacterized protein</fullName>
    </submittedName>
</protein>
<evidence type="ECO:0000313" key="1">
    <source>
        <dbReference type="EMBL" id="EIM25723.1"/>
    </source>
</evidence>
<sequence>MTHFQQRVFKLARQKLPRPVIAERLGTSSNVVKVTISVLRRRGYDIPRIKSGPAAWGWAI</sequence>
<dbReference type="HOGENOM" id="CLU_2936467_0_0_5"/>
<proteinExistence type="predicted"/>
<dbReference type="PATRIC" id="fig|864069.3.peg.6904"/>
<keyword evidence="2" id="KW-1185">Reference proteome</keyword>
<dbReference type="Proteomes" id="UP000003947">
    <property type="component" value="Unassembled WGS sequence"/>
</dbReference>